<keyword evidence="4" id="KW-0378">Hydrolase</keyword>
<feature type="domain" description="Cytosol aminopeptidase" evidence="5">
    <location>
        <begin position="352"/>
        <end position="359"/>
    </location>
</feature>
<keyword evidence="6" id="KW-1185">Reference proteome</keyword>
<dbReference type="Proteomes" id="UP000887578">
    <property type="component" value="Unplaced"/>
</dbReference>
<name>A0A914QVM6_9BILA</name>
<dbReference type="PROSITE" id="PS00631">
    <property type="entry name" value="CYTOSOL_AP"/>
    <property type="match status" value="1"/>
</dbReference>
<dbReference type="PRINTS" id="PR00481">
    <property type="entry name" value="LAMNOPPTDASE"/>
</dbReference>
<evidence type="ECO:0000259" key="5">
    <source>
        <dbReference type="PROSITE" id="PS00631"/>
    </source>
</evidence>
<keyword evidence="3" id="KW-0645">Protease</keyword>
<dbReference type="PANTHER" id="PTHR11963">
    <property type="entry name" value="LEUCINE AMINOPEPTIDASE-RELATED"/>
    <property type="match status" value="1"/>
</dbReference>
<sequence length="523" mass="57563">MALKAATKFVLSENIADSVHDAVIVVSHSWKALEKYPGLKSLYPVLENYSKINASLDKCTVSLIPTDAVSSHRLFYSSTGTVNTDFDDVRRYQKASAAAVKAAVSAGVKFPLLITIPFERFSQAELVSAVGGLHSAYTPYHIRSEDNQTLKLDGLGIYPIADKSQKFIELIQGIERSFIVSRDIGDGDPQRMAPPKVAEYVQELFKGSSVKVTVDSDQEKIKKEYPLLAAVSRSANDVPEHQARIIWLEYSNEEEPKNAQKEFETLMLVGKGVTLDTGGVDVKTGGHMYGMSRDKYGSAVVAGFFEALNLLKPKGIKVKAAMCMVRNSIGSNAYTCDEIIVSRSKKRIAITNTDAEGRLAMLDPLTKMREEAANEKNPHLYTIATLTGHEVLSYGYHAAIMDNGPARALRHAETLQHTSDIFGQPMEISRLHSEDIEFNNAQSEHADIRQGNTLPSVQTLRGHMSPAAFLIRGSRIDEHGIDSTKPIKYTHLDIGSCMTEAPHVSYPNPLFALIGYHILPRLG</sequence>
<accession>A0A914QVM6</accession>
<reference evidence="7" key="1">
    <citation type="submission" date="2022-11" db="UniProtKB">
        <authorList>
            <consortium name="WormBaseParasite"/>
        </authorList>
    </citation>
    <scope>IDENTIFICATION</scope>
</reference>
<dbReference type="GO" id="GO:0005737">
    <property type="term" value="C:cytoplasm"/>
    <property type="evidence" value="ECO:0007669"/>
    <property type="project" value="InterPro"/>
</dbReference>
<organism evidence="6 7">
    <name type="scientific">Panagrolaimus davidi</name>
    <dbReference type="NCBI Taxonomy" id="227884"/>
    <lineage>
        <taxon>Eukaryota</taxon>
        <taxon>Metazoa</taxon>
        <taxon>Ecdysozoa</taxon>
        <taxon>Nematoda</taxon>
        <taxon>Chromadorea</taxon>
        <taxon>Rhabditida</taxon>
        <taxon>Tylenchina</taxon>
        <taxon>Panagrolaimomorpha</taxon>
        <taxon>Panagrolaimoidea</taxon>
        <taxon>Panagrolaimidae</taxon>
        <taxon>Panagrolaimus</taxon>
    </lineage>
</organism>
<dbReference type="GO" id="GO:0030145">
    <property type="term" value="F:manganese ion binding"/>
    <property type="evidence" value="ECO:0007669"/>
    <property type="project" value="InterPro"/>
</dbReference>
<evidence type="ECO:0000256" key="4">
    <source>
        <dbReference type="ARBA" id="ARBA00022801"/>
    </source>
</evidence>
<dbReference type="PANTHER" id="PTHR11963:SF48">
    <property type="entry name" value="DIPEPTIDASE B, ISOFORM A"/>
    <property type="match status" value="1"/>
</dbReference>
<dbReference type="WBParaSite" id="PDA_v2.g5890.t1">
    <property type="protein sequence ID" value="PDA_v2.g5890.t1"/>
    <property type="gene ID" value="PDA_v2.g5890"/>
</dbReference>
<dbReference type="GO" id="GO:0006508">
    <property type="term" value="P:proteolysis"/>
    <property type="evidence" value="ECO:0007669"/>
    <property type="project" value="UniProtKB-KW"/>
</dbReference>
<comment type="similarity">
    <text evidence="1">Belongs to the peptidase M17 family.</text>
</comment>
<protein>
    <submittedName>
        <fullName evidence="7">Cytosol aminopeptidase domain-containing protein</fullName>
    </submittedName>
</protein>
<dbReference type="SUPFAM" id="SSF53187">
    <property type="entry name" value="Zn-dependent exopeptidases"/>
    <property type="match status" value="1"/>
</dbReference>
<dbReference type="Gene3D" id="3.40.630.10">
    <property type="entry name" value="Zn peptidases"/>
    <property type="match status" value="1"/>
</dbReference>
<dbReference type="InterPro" id="IPR000819">
    <property type="entry name" value="Peptidase_M17_C"/>
</dbReference>
<evidence type="ECO:0000256" key="1">
    <source>
        <dbReference type="ARBA" id="ARBA00009528"/>
    </source>
</evidence>
<keyword evidence="2" id="KW-0031">Aminopeptidase</keyword>
<dbReference type="Pfam" id="PF00883">
    <property type="entry name" value="Peptidase_M17"/>
    <property type="match status" value="1"/>
</dbReference>
<dbReference type="GO" id="GO:0070006">
    <property type="term" value="F:metalloaminopeptidase activity"/>
    <property type="evidence" value="ECO:0007669"/>
    <property type="project" value="InterPro"/>
</dbReference>
<evidence type="ECO:0000313" key="7">
    <source>
        <dbReference type="WBParaSite" id="PDA_v2.g5890.t1"/>
    </source>
</evidence>
<evidence type="ECO:0000313" key="6">
    <source>
        <dbReference type="Proteomes" id="UP000887578"/>
    </source>
</evidence>
<evidence type="ECO:0000256" key="3">
    <source>
        <dbReference type="ARBA" id="ARBA00022670"/>
    </source>
</evidence>
<evidence type="ECO:0000256" key="2">
    <source>
        <dbReference type="ARBA" id="ARBA00022438"/>
    </source>
</evidence>
<proteinExistence type="inferred from homology"/>
<dbReference type="AlphaFoldDB" id="A0A914QVM6"/>
<dbReference type="InterPro" id="IPR011356">
    <property type="entry name" value="Leucine_aapep/pepB"/>
</dbReference>